<reference evidence="1 2" key="1">
    <citation type="submission" date="2019-11" db="EMBL/GenBank/DDBJ databases">
        <authorList>
            <person name="Dong K."/>
        </authorList>
    </citation>
    <scope>NUCLEOTIDE SEQUENCE [LARGE SCALE GENOMIC DNA]</scope>
    <source>
        <strain evidence="1 2">DK608</strain>
    </source>
</reference>
<dbReference type="AlphaFoldDB" id="A0A6L6IWE8"/>
<dbReference type="RefSeq" id="WP_155043815.1">
    <property type="nucleotide sequence ID" value="NZ_WMIH01000004.1"/>
</dbReference>
<keyword evidence="2" id="KW-1185">Reference proteome</keyword>
<gene>
    <name evidence="1" type="ORF">GL284_06635</name>
</gene>
<comment type="caution">
    <text evidence="1">The sequence shown here is derived from an EMBL/GenBank/DDBJ whole genome shotgun (WGS) entry which is preliminary data.</text>
</comment>
<protein>
    <submittedName>
        <fullName evidence="1">Uncharacterized protein</fullName>
    </submittedName>
</protein>
<dbReference type="Proteomes" id="UP000478740">
    <property type="component" value="Unassembled WGS sequence"/>
</dbReference>
<evidence type="ECO:0000313" key="2">
    <source>
        <dbReference type="Proteomes" id="UP000478740"/>
    </source>
</evidence>
<dbReference type="EMBL" id="WMII01000005">
    <property type="protein sequence ID" value="MTH63938.1"/>
    <property type="molecule type" value="Genomic_DNA"/>
</dbReference>
<evidence type="ECO:0000313" key="1">
    <source>
        <dbReference type="EMBL" id="MTH63938.1"/>
    </source>
</evidence>
<organism evidence="1 2">
    <name type="scientific">Paracoccus shanxieyensis</name>
    <dbReference type="NCBI Taxonomy" id="2675752"/>
    <lineage>
        <taxon>Bacteria</taxon>
        <taxon>Pseudomonadati</taxon>
        <taxon>Pseudomonadota</taxon>
        <taxon>Alphaproteobacteria</taxon>
        <taxon>Rhodobacterales</taxon>
        <taxon>Paracoccaceae</taxon>
        <taxon>Paracoccus</taxon>
    </lineage>
</organism>
<name>A0A6L6IWE8_9RHOB</name>
<accession>A0A6L6IWE8</accession>
<sequence>MPISAAPKAGRPSADAAARICAERGVNFTPLRRVVLDQAAIRRQFDALSSGQQPFLAVLRV</sequence>
<proteinExistence type="predicted"/>